<reference evidence="3 4" key="1">
    <citation type="submission" date="2012-09" db="EMBL/GenBank/DDBJ databases">
        <authorList>
            <person name="Dupont C.L."/>
            <person name="Rusch D.B."/>
            <person name="Lombardo M.-J."/>
            <person name="Novotny M."/>
            <person name="Yee-Greenbaum J."/>
            <person name="Laskin R."/>
        </authorList>
    </citation>
    <scope>NUCLEOTIDE SEQUENCE [LARGE SCALE GENOMIC DNA]</scope>
    <source>
        <strain evidence="3">SAR86E</strain>
    </source>
</reference>
<evidence type="ECO:0000313" key="3">
    <source>
        <dbReference type="EMBL" id="EKO36085.1"/>
    </source>
</evidence>
<dbReference type="InterPro" id="IPR001303">
    <property type="entry name" value="Aldolase_II/adducin_N"/>
</dbReference>
<dbReference type="PATRIC" id="fig|1208365.4.peg.1172"/>
<dbReference type="NCBIfam" id="NF004855">
    <property type="entry name" value="PRK06208.1"/>
    <property type="match status" value="1"/>
</dbReference>
<dbReference type="EMBL" id="AMWX01000012">
    <property type="protein sequence ID" value="EKO36085.1"/>
    <property type="molecule type" value="Genomic_DNA"/>
</dbReference>
<dbReference type="GO" id="GO:0005856">
    <property type="term" value="C:cytoskeleton"/>
    <property type="evidence" value="ECO:0007669"/>
    <property type="project" value="TreeGrafter"/>
</dbReference>
<evidence type="ECO:0000259" key="2">
    <source>
        <dbReference type="SMART" id="SM01007"/>
    </source>
</evidence>
<dbReference type="SUPFAM" id="SSF53639">
    <property type="entry name" value="AraD/HMP-PK domain-like"/>
    <property type="match status" value="1"/>
</dbReference>
<accession>K6GGE7</accession>
<name>K6GGE7_9GAMM</name>
<proteinExistence type="inferred from homology"/>
<sequence>MAKVVPINIDINKGKLPVKAKGIEMVECKSIEETRRDQLQRLTAGFRLFSHFGFDEGVAGHITLRDPEFSDHFWVNPLGVHFSQIKISDLLLVNHDGEVVQGDRPVNVAAFAIHSRLHKARPDVNAAAHSHSLYGRTFSTFGKLLDPISQDSCAFYERQAIHNHFSGVVEETEEGDRIANALGDKTVLFLQNHGILTTGPSIDIALWYYFSMERCCHSQLLADAAGETTKIPHETAIKTREFIANDLAAWASFQPLLDMITTKEPDLLD</sequence>
<comment type="similarity">
    <text evidence="1">Belongs to the aldolase class II family.</text>
</comment>
<keyword evidence="4" id="KW-1185">Reference proteome</keyword>
<dbReference type="AlphaFoldDB" id="K6GGE7"/>
<dbReference type="Pfam" id="PF00596">
    <property type="entry name" value="Aldolase_II"/>
    <property type="match status" value="1"/>
</dbReference>
<dbReference type="STRING" id="1208365.B273_0578"/>
<dbReference type="InterPro" id="IPR051017">
    <property type="entry name" value="Aldolase-II_Adducin_sf"/>
</dbReference>
<dbReference type="GO" id="GO:0051015">
    <property type="term" value="F:actin filament binding"/>
    <property type="evidence" value="ECO:0007669"/>
    <property type="project" value="TreeGrafter"/>
</dbReference>
<dbReference type="InterPro" id="IPR036409">
    <property type="entry name" value="Aldolase_II/adducin_N_sf"/>
</dbReference>
<dbReference type="PANTHER" id="PTHR10672">
    <property type="entry name" value="ADDUCIN"/>
    <property type="match status" value="1"/>
</dbReference>
<dbReference type="FunFam" id="3.40.225.10:FF:000009">
    <property type="entry name" value="Class II aldolase/adducin N-terminal"/>
    <property type="match status" value="1"/>
</dbReference>
<dbReference type="GO" id="GO:0005996">
    <property type="term" value="P:monosaccharide metabolic process"/>
    <property type="evidence" value="ECO:0007669"/>
    <property type="project" value="UniProtKB-ARBA"/>
</dbReference>
<protein>
    <submittedName>
        <fullName evidence="3">Class II aldolase/adducin N-terminal domain protein</fullName>
    </submittedName>
</protein>
<evidence type="ECO:0000256" key="1">
    <source>
        <dbReference type="ARBA" id="ARBA00037961"/>
    </source>
</evidence>
<dbReference type="SMART" id="SM01007">
    <property type="entry name" value="Aldolase_II"/>
    <property type="match status" value="1"/>
</dbReference>
<comment type="caution">
    <text evidence="3">The sequence shown here is derived from an EMBL/GenBank/DDBJ whole genome shotgun (WGS) entry which is preliminary data.</text>
</comment>
<dbReference type="Gene3D" id="3.40.225.10">
    <property type="entry name" value="Class II aldolase/adducin N-terminal domain"/>
    <property type="match status" value="1"/>
</dbReference>
<evidence type="ECO:0000313" key="4">
    <source>
        <dbReference type="Proteomes" id="UP000010310"/>
    </source>
</evidence>
<organism evidence="3 4">
    <name type="scientific">SAR86 cluster bacterium SAR86E</name>
    <dbReference type="NCBI Taxonomy" id="1208365"/>
    <lineage>
        <taxon>Bacteria</taxon>
        <taxon>Pseudomonadati</taxon>
        <taxon>Pseudomonadota</taxon>
        <taxon>Gammaproteobacteria</taxon>
        <taxon>SAR86 cluster</taxon>
    </lineage>
</organism>
<gene>
    <name evidence="3" type="ORF">B273_0578</name>
</gene>
<dbReference type="Proteomes" id="UP000010310">
    <property type="component" value="Unassembled WGS sequence"/>
</dbReference>
<feature type="domain" description="Class II aldolase/adducin N-terminal" evidence="2">
    <location>
        <begin position="40"/>
        <end position="220"/>
    </location>
</feature>
<dbReference type="PANTHER" id="PTHR10672:SF39">
    <property type="entry name" value="CLASS II ALDOLASE_ADDUCIN N-TERMINAL DOMAIN-CONTAINING PROTEIN"/>
    <property type="match status" value="1"/>
</dbReference>